<sequence length="176" mass="20258">MSGTAVRRVQKELGDIRKSPNKHIKVEVDESNVTHWDVKMDGPHGTPYQAGTYGMTVDFTNDYPFKPPVLKFTTKMYHPNIDSDGNICIGVLKTENWKPATKIVSVLDAMYELLGHPNPDDPLVTSIADQYRNDRPSFEKTVKEYINRVGLHVPSTFWQLWFSTYYDLTPRFQYAK</sequence>
<accession>A0A8K0NRR6</accession>
<dbReference type="InterPro" id="IPR050113">
    <property type="entry name" value="Ub_conjugating_enzyme"/>
</dbReference>
<evidence type="ECO:0000259" key="8">
    <source>
        <dbReference type="PROSITE" id="PS50127"/>
    </source>
</evidence>
<dbReference type="AlphaFoldDB" id="A0A8K0NRR6"/>
<dbReference type="GO" id="GO:0005524">
    <property type="term" value="F:ATP binding"/>
    <property type="evidence" value="ECO:0007669"/>
    <property type="project" value="UniProtKB-UniRule"/>
</dbReference>
<evidence type="ECO:0000256" key="7">
    <source>
        <dbReference type="RuleBase" id="RU362109"/>
    </source>
</evidence>
<evidence type="ECO:0000256" key="5">
    <source>
        <dbReference type="ARBA" id="ARBA00022840"/>
    </source>
</evidence>
<dbReference type="InterPro" id="IPR000608">
    <property type="entry name" value="UBC"/>
</dbReference>
<name>A0A8K0NRR6_9TREE</name>
<dbReference type="PANTHER" id="PTHR24067">
    <property type="entry name" value="UBIQUITIN-CONJUGATING ENZYME E2"/>
    <property type="match status" value="1"/>
</dbReference>
<evidence type="ECO:0000256" key="4">
    <source>
        <dbReference type="ARBA" id="ARBA00022786"/>
    </source>
</evidence>
<evidence type="ECO:0000313" key="9">
    <source>
        <dbReference type="EMBL" id="KAG7562055.1"/>
    </source>
</evidence>
<reference evidence="9" key="1">
    <citation type="submission" date="2020-04" db="EMBL/GenBank/DDBJ databases">
        <title>Analysis of mating type loci in Filobasidium floriforme.</title>
        <authorList>
            <person name="Nowrousian M."/>
        </authorList>
    </citation>
    <scope>NUCLEOTIDE SEQUENCE</scope>
    <source>
        <strain evidence="9">CBS 6242</strain>
    </source>
</reference>
<dbReference type="Gene3D" id="3.10.110.10">
    <property type="entry name" value="Ubiquitin Conjugating Enzyme"/>
    <property type="match status" value="1"/>
</dbReference>
<evidence type="ECO:0000256" key="3">
    <source>
        <dbReference type="ARBA" id="ARBA00022741"/>
    </source>
</evidence>
<organism evidence="9 10">
    <name type="scientific">Filobasidium floriforme</name>
    <dbReference type="NCBI Taxonomy" id="5210"/>
    <lineage>
        <taxon>Eukaryota</taxon>
        <taxon>Fungi</taxon>
        <taxon>Dikarya</taxon>
        <taxon>Basidiomycota</taxon>
        <taxon>Agaricomycotina</taxon>
        <taxon>Tremellomycetes</taxon>
        <taxon>Filobasidiales</taxon>
        <taxon>Filobasidiaceae</taxon>
        <taxon>Filobasidium</taxon>
    </lineage>
</organism>
<evidence type="ECO:0000313" key="10">
    <source>
        <dbReference type="Proteomes" id="UP000812966"/>
    </source>
</evidence>
<dbReference type="SMART" id="SM00212">
    <property type="entry name" value="UBCc"/>
    <property type="match status" value="1"/>
</dbReference>
<comment type="similarity">
    <text evidence="7">Belongs to the ubiquitin-conjugating enzyme family.</text>
</comment>
<comment type="caution">
    <text evidence="9">The sequence shown here is derived from an EMBL/GenBank/DDBJ whole genome shotgun (WGS) entry which is preliminary data.</text>
</comment>
<dbReference type="Proteomes" id="UP000812966">
    <property type="component" value="Unassembled WGS sequence"/>
</dbReference>
<proteinExistence type="inferred from homology"/>
<evidence type="ECO:0000256" key="6">
    <source>
        <dbReference type="PROSITE-ProRule" id="PRU10133"/>
    </source>
</evidence>
<keyword evidence="2" id="KW-0808">Transferase</keyword>
<dbReference type="PROSITE" id="PS00183">
    <property type="entry name" value="UBC_1"/>
    <property type="match status" value="1"/>
</dbReference>
<dbReference type="EC" id="2.3.2.23" evidence="1"/>
<dbReference type="GO" id="GO:0061631">
    <property type="term" value="F:ubiquitin conjugating enzyme activity"/>
    <property type="evidence" value="ECO:0007669"/>
    <property type="project" value="UniProtKB-EC"/>
</dbReference>
<dbReference type="Pfam" id="PF00179">
    <property type="entry name" value="UQ_con"/>
    <property type="match status" value="1"/>
</dbReference>
<evidence type="ECO:0000256" key="1">
    <source>
        <dbReference type="ARBA" id="ARBA00012486"/>
    </source>
</evidence>
<feature type="domain" description="UBC core" evidence="8">
    <location>
        <begin position="4"/>
        <end position="151"/>
    </location>
</feature>
<dbReference type="InterPro" id="IPR016135">
    <property type="entry name" value="UBQ-conjugating_enzyme/RWD"/>
</dbReference>
<keyword evidence="4 7" id="KW-0833">Ubl conjugation pathway</keyword>
<dbReference type="PROSITE" id="PS50127">
    <property type="entry name" value="UBC_2"/>
    <property type="match status" value="1"/>
</dbReference>
<protein>
    <recommendedName>
        <fullName evidence="1">E2 ubiquitin-conjugating enzyme</fullName>
        <ecNumber evidence="1">2.3.2.23</ecNumber>
    </recommendedName>
</protein>
<evidence type="ECO:0000256" key="2">
    <source>
        <dbReference type="ARBA" id="ARBA00022679"/>
    </source>
</evidence>
<dbReference type="EMBL" id="JABELV010000040">
    <property type="protein sequence ID" value="KAG7562055.1"/>
    <property type="molecule type" value="Genomic_DNA"/>
</dbReference>
<gene>
    <name evidence="9" type="ORF">FFLO_02527</name>
</gene>
<feature type="active site" description="Glycyl thioester intermediate" evidence="6">
    <location>
        <position position="88"/>
    </location>
</feature>
<keyword evidence="3 7" id="KW-0547">Nucleotide-binding</keyword>
<dbReference type="SUPFAM" id="SSF54495">
    <property type="entry name" value="UBC-like"/>
    <property type="match status" value="1"/>
</dbReference>
<keyword evidence="10" id="KW-1185">Reference proteome</keyword>
<dbReference type="FunFam" id="3.10.110.10:FF:000060">
    <property type="entry name" value="Ubiquitin conjugating enzyme (UbcB)"/>
    <property type="match status" value="1"/>
</dbReference>
<keyword evidence="5 7" id="KW-0067">ATP-binding</keyword>
<dbReference type="InterPro" id="IPR023313">
    <property type="entry name" value="UBQ-conjugating_AS"/>
</dbReference>